<protein>
    <submittedName>
        <fullName evidence="2">DUF4157 domain-containing protein</fullName>
    </submittedName>
</protein>
<dbReference type="InterPro" id="IPR025295">
    <property type="entry name" value="eCIS_core_dom"/>
</dbReference>
<gene>
    <name evidence="2" type="ORF">IAA54_09185</name>
</gene>
<dbReference type="Proteomes" id="UP000886785">
    <property type="component" value="Unassembled WGS sequence"/>
</dbReference>
<proteinExistence type="predicted"/>
<reference evidence="2" key="2">
    <citation type="journal article" date="2021" name="PeerJ">
        <title>Extensive microbial diversity within the chicken gut microbiome revealed by metagenomics and culture.</title>
        <authorList>
            <person name="Gilroy R."/>
            <person name="Ravi A."/>
            <person name="Getino M."/>
            <person name="Pursley I."/>
            <person name="Horton D.L."/>
            <person name="Alikhan N.F."/>
            <person name="Baker D."/>
            <person name="Gharbi K."/>
            <person name="Hall N."/>
            <person name="Watson M."/>
            <person name="Adriaenssens E.M."/>
            <person name="Foster-Nyarko E."/>
            <person name="Jarju S."/>
            <person name="Secka A."/>
            <person name="Antonio M."/>
            <person name="Oren A."/>
            <person name="Chaudhuri R.R."/>
            <person name="La Ragione R."/>
            <person name="Hildebrand F."/>
            <person name="Pallen M.J."/>
        </authorList>
    </citation>
    <scope>NUCLEOTIDE SEQUENCE</scope>
    <source>
        <strain evidence="2">ChiSjej1B19-7085</strain>
    </source>
</reference>
<dbReference type="AlphaFoldDB" id="A0A9D1J1Z7"/>
<accession>A0A9D1J1Z7</accession>
<name>A0A9D1J1Z7_9FIRM</name>
<comment type="caution">
    <text evidence="2">The sequence shown here is derived from an EMBL/GenBank/DDBJ whole genome shotgun (WGS) entry which is preliminary data.</text>
</comment>
<dbReference type="Pfam" id="PF13699">
    <property type="entry name" value="eCIS_core"/>
    <property type="match status" value="1"/>
</dbReference>
<evidence type="ECO:0000259" key="1">
    <source>
        <dbReference type="Pfam" id="PF13699"/>
    </source>
</evidence>
<sequence length="427" mass="45811">MSRHLYQDQKAEREANEVAARFMDSSDVVGDMSREFGYDFSSVKIHTDEAAAQRVEGTGVDAFASGKDIFFGRDVFSQQDPASKGLLAHELTHTMQQSGGEGVQQAAPAGAAQGGILDWFRGLFGRRRRPEISAPISVQPNTSPESVAYMNAVNNAQARAQRRANLNPNMTADQVQNRLPQAQIGQLGDAQTLENFRNVMGNSEKGVIQDSNKAFAGGTDVSARSNALVHLGIRTSGTEAAKANTAYRGSLLSGYKANVSEYMQNLENGGMNFTGVLNGTQKGTLKGSPGAYVSGGRIDQIEQDYLSMFGNYATSDEGIEYMKNTSDIVGQADVFGGDPRQAVNFMLQSMLNTTGAAYVGMDQDPNLLNGQDAMMVAREACRTLLMLPNLSQLGPDAMAALPAPIQTLVGQYNALLQNIQNRLGARG</sequence>
<reference evidence="2" key="1">
    <citation type="submission" date="2020-10" db="EMBL/GenBank/DDBJ databases">
        <authorList>
            <person name="Gilroy R."/>
        </authorList>
    </citation>
    <scope>NUCLEOTIDE SEQUENCE</scope>
    <source>
        <strain evidence="2">ChiSjej1B19-7085</strain>
    </source>
</reference>
<dbReference type="EMBL" id="DVHF01000107">
    <property type="protein sequence ID" value="HIR57833.1"/>
    <property type="molecule type" value="Genomic_DNA"/>
</dbReference>
<feature type="domain" description="eCIS core" evidence="1">
    <location>
        <begin position="27"/>
        <end position="100"/>
    </location>
</feature>
<organism evidence="2 3">
    <name type="scientific">Candidatus Gallacutalibacter pullicola</name>
    <dbReference type="NCBI Taxonomy" id="2840830"/>
    <lineage>
        <taxon>Bacteria</taxon>
        <taxon>Bacillati</taxon>
        <taxon>Bacillota</taxon>
        <taxon>Clostridia</taxon>
        <taxon>Eubacteriales</taxon>
        <taxon>Candidatus Gallacutalibacter</taxon>
    </lineage>
</organism>
<evidence type="ECO:0000313" key="3">
    <source>
        <dbReference type="Proteomes" id="UP000886785"/>
    </source>
</evidence>
<evidence type="ECO:0000313" key="2">
    <source>
        <dbReference type="EMBL" id="HIR57833.1"/>
    </source>
</evidence>